<organism evidence="1 2">
    <name type="scientific">Comamonas aquatica DA1877</name>
    <dbReference type="NCBI Taxonomy" id="1457173"/>
    <lineage>
        <taxon>Bacteria</taxon>
        <taxon>Pseudomonadati</taxon>
        <taxon>Pseudomonadota</taxon>
        <taxon>Betaproteobacteria</taxon>
        <taxon>Burkholderiales</taxon>
        <taxon>Comamonadaceae</taxon>
        <taxon>Comamonas</taxon>
    </lineage>
</organism>
<sequence length="273" mass="29793">MQVAHAQAVKLQEMFAQQRAALVKGYQAELIPMRLDCDFEQRRPAAQHRATQAEQQPLSVHRQTFDVKAVVLARDRHVGAKVGIVGQDAGEQVRLRIAFEPQCLAAVLSLTYQAGLTLSIGLDGQTCQQAAIGVERHFCQPFGVVGVTSVRLDVLALEAMRTNHPEVAIGHRHAFQVGLIIVCTGQVQQLSQRKIADFAKMQGLAAYGVKAAQAIQTTGFVACHPEPIAGEGCSRQVVMNQGVRCELKTNGIRDSGFGHGMGFLEKMLRWSPY</sequence>
<dbReference type="EMBL" id="JBOK01000039">
    <property type="protein sequence ID" value="EXU78491.1"/>
    <property type="molecule type" value="Genomic_DNA"/>
</dbReference>
<protein>
    <submittedName>
        <fullName evidence="1">Uncharacterized protein</fullName>
    </submittedName>
</protein>
<gene>
    <name evidence="1" type="ORF">AX13_12480</name>
</gene>
<comment type="caution">
    <text evidence="1">The sequence shown here is derived from an EMBL/GenBank/DDBJ whole genome shotgun (WGS) entry which is preliminary data.</text>
</comment>
<dbReference type="AlphaFoldDB" id="A0A014M9L9"/>
<keyword evidence="2" id="KW-1185">Reference proteome</keyword>
<proteinExistence type="predicted"/>
<name>A0A014M9L9_9BURK</name>
<dbReference type="Proteomes" id="UP000020766">
    <property type="component" value="Unassembled WGS sequence"/>
</dbReference>
<reference evidence="1 2" key="1">
    <citation type="submission" date="2014-01" db="EMBL/GenBank/DDBJ databases">
        <title>Interspecies Systems Biology Uncovers Metabolites Affecting C. elegans Gene Expression and Life History Traits.</title>
        <authorList>
            <person name="Watson E."/>
            <person name="Macneil L.T."/>
            <person name="Ritter A.D."/>
            <person name="Yilmaz L.S."/>
            <person name="Rosebrock A.P."/>
            <person name="Caudy A.A."/>
            <person name="Walhout A.J."/>
        </authorList>
    </citation>
    <scope>NUCLEOTIDE SEQUENCE [LARGE SCALE GENOMIC DNA]</scope>
    <source>
        <strain evidence="1 2">DA1877</strain>
    </source>
</reference>
<evidence type="ECO:0000313" key="2">
    <source>
        <dbReference type="Proteomes" id="UP000020766"/>
    </source>
</evidence>
<evidence type="ECO:0000313" key="1">
    <source>
        <dbReference type="EMBL" id="EXU78491.1"/>
    </source>
</evidence>
<accession>A0A014M9L9</accession>